<gene>
    <name evidence="2" type="ORF">L1F29_33030</name>
</gene>
<protein>
    <submittedName>
        <fullName evidence="2">Aminoglycoside phosphotransferase family protein</fullName>
    </submittedName>
</protein>
<name>A0ABY5SNP9_9BACL</name>
<dbReference type="InterPro" id="IPR002575">
    <property type="entry name" value="Aminoglycoside_PTrfase"/>
</dbReference>
<dbReference type="EMBL" id="CP091430">
    <property type="protein sequence ID" value="UVI33838.1"/>
    <property type="molecule type" value="Genomic_DNA"/>
</dbReference>
<dbReference type="SUPFAM" id="SSF56112">
    <property type="entry name" value="Protein kinase-like (PK-like)"/>
    <property type="match status" value="1"/>
</dbReference>
<reference evidence="2" key="1">
    <citation type="submission" date="2022-01" db="EMBL/GenBank/DDBJ databases">
        <title>Paenibacillus spongiae sp. nov., isolated from marine sponge.</title>
        <authorList>
            <person name="Li Z."/>
            <person name="Zhang M."/>
        </authorList>
    </citation>
    <scope>NUCLEOTIDE SEQUENCE</scope>
    <source>
        <strain evidence="2">PHS-Z3</strain>
    </source>
</reference>
<dbReference type="Pfam" id="PF01636">
    <property type="entry name" value="APH"/>
    <property type="match status" value="1"/>
</dbReference>
<dbReference type="RefSeq" id="WP_258389890.1">
    <property type="nucleotide sequence ID" value="NZ_CP091430.1"/>
</dbReference>
<feature type="domain" description="Aminoglycoside phosphotransferase" evidence="1">
    <location>
        <begin position="73"/>
        <end position="231"/>
    </location>
</feature>
<organism evidence="2 3">
    <name type="scientific">Paenibacillus spongiae</name>
    <dbReference type="NCBI Taxonomy" id="2909671"/>
    <lineage>
        <taxon>Bacteria</taxon>
        <taxon>Bacillati</taxon>
        <taxon>Bacillota</taxon>
        <taxon>Bacilli</taxon>
        <taxon>Bacillales</taxon>
        <taxon>Paenibacillaceae</taxon>
        <taxon>Paenibacillus</taxon>
    </lineage>
</organism>
<accession>A0ABY5SNP9</accession>
<dbReference type="InterPro" id="IPR011009">
    <property type="entry name" value="Kinase-like_dom_sf"/>
</dbReference>
<sequence>MEKVLGSGYIIERVTRMHGGAQKVVYRIDCRNGFTCVLYVWDLTMNYFQEEIANGQTDDQPYGGRLFELNNTYLTRRGVRTPALYDLNQDRDRYPFDYALVQYVEGPKAEAYFQHADSRVKAALFEQLGEMLTIMHGDERASHGELSRFGLHPRACHLQQLENANVQLAYAARHMDSIGANQSKLLDKLNELEARIEPRNRYGFIHGELGPDHVLVNDKLEPYLIDIEGASFFDIEHEHSFLEFRFGEYYRYLKNDALDSDRMLFYRFHHHLSLISGGLKLLHRGFPDQRFARELAGAHARSALQFIGQ</sequence>
<keyword evidence="3" id="KW-1185">Reference proteome</keyword>
<dbReference type="Proteomes" id="UP001057877">
    <property type="component" value="Chromosome"/>
</dbReference>
<proteinExistence type="predicted"/>
<evidence type="ECO:0000313" key="3">
    <source>
        <dbReference type="Proteomes" id="UP001057877"/>
    </source>
</evidence>
<evidence type="ECO:0000259" key="1">
    <source>
        <dbReference type="Pfam" id="PF01636"/>
    </source>
</evidence>
<evidence type="ECO:0000313" key="2">
    <source>
        <dbReference type="EMBL" id="UVI33838.1"/>
    </source>
</evidence>